<dbReference type="Gene3D" id="3.40.50.300">
    <property type="entry name" value="P-loop containing nucleotide triphosphate hydrolases"/>
    <property type="match status" value="1"/>
</dbReference>
<feature type="domain" description="Endonuclease GajA/Old nuclease/RecF-like AAA" evidence="1">
    <location>
        <begin position="7"/>
        <end position="54"/>
    </location>
</feature>
<evidence type="ECO:0000313" key="2">
    <source>
        <dbReference type="EMBL" id="KKL27860.1"/>
    </source>
</evidence>
<sequence>MSNDYAKLERVHIENFQAVEDATLELGRMTVLVGAGDVGKSSILRAVRAAFLNDGSDDDIRHGEKQCSVALFFADRMVITWIKNRGKGAWYRMAGATGKPKEFMKTGGTVPTEIAEYLGIGSIEVDATTT</sequence>
<gene>
    <name evidence="2" type="ORF">LCGC14_2380910</name>
</gene>
<accession>A0A0F9C0Z1</accession>
<dbReference type="InterPro" id="IPR041685">
    <property type="entry name" value="AAA_GajA/Old/RecF-like"/>
</dbReference>
<protein>
    <recommendedName>
        <fullName evidence="1">Endonuclease GajA/Old nuclease/RecF-like AAA domain-containing protein</fullName>
    </recommendedName>
</protein>
<organism evidence="2">
    <name type="scientific">marine sediment metagenome</name>
    <dbReference type="NCBI Taxonomy" id="412755"/>
    <lineage>
        <taxon>unclassified sequences</taxon>
        <taxon>metagenomes</taxon>
        <taxon>ecological metagenomes</taxon>
    </lineage>
</organism>
<dbReference type="EMBL" id="LAZR01035308">
    <property type="protein sequence ID" value="KKL27860.1"/>
    <property type="molecule type" value="Genomic_DNA"/>
</dbReference>
<proteinExistence type="predicted"/>
<evidence type="ECO:0000259" key="1">
    <source>
        <dbReference type="Pfam" id="PF13175"/>
    </source>
</evidence>
<dbReference type="Pfam" id="PF13175">
    <property type="entry name" value="AAA_15"/>
    <property type="match status" value="1"/>
</dbReference>
<dbReference type="SUPFAM" id="SSF52540">
    <property type="entry name" value="P-loop containing nucleoside triphosphate hydrolases"/>
    <property type="match status" value="1"/>
</dbReference>
<comment type="caution">
    <text evidence="2">The sequence shown here is derived from an EMBL/GenBank/DDBJ whole genome shotgun (WGS) entry which is preliminary data.</text>
</comment>
<reference evidence="2" key="1">
    <citation type="journal article" date="2015" name="Nature">
        <title>Complex archaea that bridge the gap between prokaryotes and eukaryotes.</title>
        <authorList>
            <person name="Spang A."/>
            <person name="Saw J.H."/>
            <person name="Jorgensen S.L."/>
            <person name="Zaremba-Niedzwiedzka K."/>
            <person name="Martijn J."/>
            <person name="Lind A.E."/>
            <person name="van Eijk R."/>
            <person name="Schleper C."/>
            <person name="Guy L."/>
            <person name="Ettema T.J."/>
        </authorList>
    </citation>
    <scope>NUCLEOTIDE SEQUENCE</scope>
</reference>
<dbReference type="InterPro" id="IPR027417">
    <property type="entry name" value="P-loop_NTPase"/>
</dbReference>
<dbReference type="AlphaFoldDB" id="A0A0F9C0Z1"/>
<feature type="non-terminal residue" evidence="2">
    <location>
        <position position="130"/>
    </location>
</feature>
<name>A0A0F9C0Z1_9ZZZZ</name>